<evidence type="ECO:0000256" key="4">
    <source>
        <dbReference type="ARBA" id="ARBA00022825"/>
    </source>
</evidence>
<evidence type="ECO:0000256" key="3">
    <source>
        <dbReference type="ARBA" id="ARBA00022801"/>
    </source>
</evidence>
<keyword evidence="3 5" id="KW-0378">Hydrolase</keyword>
<dbReference type="InterPro" id="IPR000209">
    <property type="entry name" value="Peptidase_S8/S53_dom"/>
</dbReference>
<dbReference type="SUPFAM" id="SSF52743">
    <property type="entry name" value="Subtilisin-like"/>
    <property type="match status" value="1"/>
</dbReference>
<feature type="active site" description="Charge relay system" evidence="5">
    <location>
        <position position="468"/>
    </location>
</feature>
<organism evidence="7 8">
    <name type="scientific">Tenacibaculum vairaonense</name>
    <dbReference type="NCBI Taxonomy" id="3137860"/>
    <lineage>
        <taxon>Bacteria</taxon>
        <taxon>Pseudomonadati</taxon>
        <taxon>Bacteroidota</taxon>
        <taxon>Flavobacteriia</taxon>
        <taxon>Flavobacteriales</taxon>
        <taxon>Flavobacteriaceae</taxon>
        <taxon>Tenacibaculum</taxon>
    </lineage>
</organism>
<dbReference type="Proteomes" id="UP001497602">
    <property type="component" value="Unassembled WGS sequence"/>
</dbReference>
<keyword evidence="8" id="KW-1185">Reference proteome</keyword>
<name>A0ABM9PK34_9FLAO</name>
<comment type="caution">
    <text evidence="7">The sequence shown here is derived from an EMBL/GenBank/DDBJ whole genome shotgun (WGS) entry which is preliminary data.</text>
</comment>
<dbReference type="InterPro" id="IPR015500">
    <property type="entry name" value="Peptidase_S8_subtilisin-rel"/>
</dbReference>
<feature type="active site" description="Charge relay system" evidence="5">
    <location>
        <position position="306"/>
    </location>
</feature>
<dbReference type="InterPro" id="IPR051048">
    <property type="entry name" value="Peptidase_S8/S53_subtilisin"/>
</dbReference>
<proteinExistence type="inferred from homology"/>
<keyword evidence="4 5" id="KW-0720">Serine protease</keyword>
<evidence type="ECO:0000259" key="6">
    <source>
        <dbReference type="Pfam" id="PF00082"/>
    </source>
</evidence>
<dbReference type="InterPro" id="IPR036852">
    <property type="entry name" value="Peptidase_S8/S53_dom_sf"/>
</dbReference>
<feature type="active site" description="Charge relay system" evidence="5">
    <location>
        <position position="84"/>
    </location>
</feature>
<protein>
    <submittedName>
        <fullName evidence="7">Peptidase_S8 domain-containing protein</fullName>
    </submittedName>
</protein>
<dbReference type="Pfam" id="PF00082">
    <property type="entry name" value="Peptidase_S8"/>
    <property type="match status" value="1"/>
</dbReference>
<dbReference type="PROSITE" id="PS51892">
    <property type="entry name" value="SUBTILASE"/>
    <property type="match status" value="1"/>
</dbReference>
<dbReference type="EMBL" id="CAXJRC010000011">
    <property type="protein sequence ID" value="CAL2105998.1"/>
    <property type="molecule type" value="Genomic_DNA"/>
</dbReference>
<evidence type="ECO:0000256" key="2">
    <source>
        <dbReference type="ARBA" id="ARBA00022670"/>
    </source>
</evidence>
<dbReference type="Gene3D" id="3.40.50.200">
    <property type="entry name" value="Peptidase S8/S53 domain"/>
    <property type="match status" value="2"/>
</dbReference>
<dbReference type="PANTHER" id="PTHR43399">
    <property type="entry name" value="SUBTILISIN-RELATED"/>
    <property type="match status" value="1"/>
</dbReference>
<sequence length="547" mass="62324">MKKNLPFLLSLVILIITSCSNKKTLKITIDNLKITPKRTPFNDNELKKWFAKDIITDTIPGISLNKAKALINNKTKNITVAVIDTEIDILHKDLAGKFWRNEDEKPNNNVDDDFNGYTDDYQGWNFIGNLKGDNIIYSNYESTRILRKYEAKFDGNDSTYHRNTYETAYKVYKNAKNEYNKKLKKAKSDLDYANFLIDNYPIAKKAIKNIFPDEEYSTKELDSLYNIYKDTDKKLAKNLYFISDFIKYKLSEQWMSNYKQNAINKITKILNKEFNDRKLIDKNPHDIFYKGYGNPYINKNINQFYHGTLIAGLITSINDKIKIMPLAISSNGDEHDKDIALAIKYAVDNGAKIINLSFSKQFSLEKKWVFNALKYAQKNNVLIISSAGNLKLNLNSYNNSTFPNDKDNNGEEVSNNFLLVGSISNKLNSELLSYFSNYGNIDVDIFAPGENIYSTLPNNNYKFESGTSLACAITSGVASLILSSYPDLTATQVKLILMESGIKYSLKVNTPTPKKQTQKTPLYMLSKSGKVLNAYNALIMADSISKK</sequence>
<dbReference type="PRINTS" id="PR00723">
    <property type="entry name" value="SUBTILISIN"/>
</dbReference>
<feature type="domain" description="Peptidase S8/S53" evidence="6">
    <location>
        <begin position="76"/>
        <end position="500"/>
    </location>
</feature>
<evidence type="ECO:0000256" key="5">
    <source>
        <dbReference type="PROSITE-ProRule" id="PRU01240"/>
    </source>
</evidence>
<evidence type="ECO:0000313" key="7">
    <source>
        <dbReference type="EMBL" id="CAL2105998.1"/>
    </source>
</evidence>
<dbReference type="PANTHER" id="PTHR43399:SF4">
    <property type="entry name" value="CELL WALL-ASSOCIATED PROTEASE"/>
    <property type="match status" value="1"/>
</dbReference>
<evidence type="ECO:0000313" key="8">
    <source>
        <dbReference type="Proteomes" id="UP001497602"/>
    </source>
</evidence>
<keyword evidence="2 5" id="KW-0645">Protease</keyword>
<reference evidence="7 8" key="1">
    <citation type="submission" date="2024-05" db="EMBL/GenBank/DDBJ databases">
        <authorList>
            <person name="Duchaud E."/>
        </authorList>
    </citation>
    <scope>NUCLEOTIDE SEQUENCE [LARGE SCALE GENOMIC DNA]</scope>
    <source>
        <strain evidence="7">Ena-SAMPLE-TAB-13-05-2024-13:56:06:370-140305</strain>
    </source>
</reference>
<dbReference type="RefSeq" id="WP_348737813.1">
    <property type="nucleotide sequence ID" value="NZ_CAXJRC010000011.1"/>
</dbReference>
<evidence type="ECO:0000256" key="1">
    <source>
        <dbReference type="ARBA" id="ARBA00011073"/>
    </source>
</evidence>
<comment type="similarity">
    <text evidence="1 5">Belongs to the peptidase S8 family.</text>
</comment>
<accession>A0ABM9PK34</accession>
<dbReference type="PROSITE" id="PS51257">
    <property type="entry name" value="PROKAR_LIPOPROTEIN"/>
    <property type="match status" value="1"/>
</dbReference>
<gene>
    <name evidence="7" type="ORF">T190115A13A_10154</name>
</gene>